<name>U5CUW7_AMBTC</name>
<keyword evidence="4" id="KW-1133">Transmembrane helix</keyword>
<dbReference type="InterPro" id="IPR032675">
    <property type="entry name" value="LRR_dom_sf"/>
</dbReference>
<keyword evidence="2" id="KW-0812">Transmembrane</keyword>
<protein>
    <recommendedName>
        <fullName evidence="9">Leucine-rich repeat-containing N-terminal plant-type domain-containing protein</fullName>
    </recommendedName>
</protein>
<dbReference type="OMA" id="EASSFWY"/>
<dbReference type="Gene3D" id="3.80.10.10">
    <property type="entry name" value="Ribonuclease Inhibitor"/>
    <property type="match status" value="1"/>
</dbReference>
<reference evidence="8" key="1">
    <citation type="journal article" date="2013" name="Science">
        <title>The Amborella genome and the evolution of flowering plants.</title>
        <authorList>
            <consortium name="Amborella Genome Project"/>
        </authorList>
    </citation>
    <scope>NUCLEOTIDE SEQUENCE [LARGE SCALE GENOMIC DNA]</scope>
</reference>
<keyword evidence="3" id="KW-0732">Signal</keyword>
<feature type="non-terminal residue" evidence="7">
    <location>
        <position position="117"/>
    </location>
</feature>
<proteinExistence type="predicted"/>
<dbReference type="SUPFAM" id="SSF52058">
    <property type="entry name" value="L domain-like"/>
    <property type="match status" value="1"/>
</dbReference>
<evidence type="ECO:0000313" key="8">
    <source>
        <dbReference type="Proteomes" id="UP000017836"/>
    </source>
</evidence>
<dbReference type="GO" id="GO:0016020">
    <property type="term" value="C:membrane"/>
    <property type="evidence" value="ECO:0007669"/>
    <property type="project" value="UniProtKB-SubCell"/>
</dbReference>
<dbReference type="PANTHER" id="PTHR48063:SF16">
    <property type="entry name" value="LRR RECEPTOR-LIKE SERINE_THREONINE-PROTEIN KINASE GSO1"/>
    <property type="match status" value="1"/>
</dbReference>
<evidence type="ECO:0000256" key="4">
    <source>
        <dbReference type="ARBA" id="ARBA00022989"/>
    </source>
</evidence>
<evidence type="ECO:0008006" key="9">
    <source>
        <dbReference type="Google" id="ProtNLM"/>
    </source>
</evidence>
<dbReference type="Gramene" id="ERN00010">
    <property type="protein sequence ID" value="ERN00010"/>
    <property type="gene ID" value="AMTR_s02519p00002180"/>
</dbReference>
<dbReference type="EMBL" id="KI394962">
    <property type="protein sequence ID" value="ERN00010.1"/>
    <property type="molecule type" value="Genomic_DNA"/>
</dbReference>
<evidence type="ECO:0000256" key="2">
    <source>
        <dbReference type="ARBA" id="ARBA00022692"/>
    </source>
</evidence>
<evidence type="ECO:0000256" key="5">
    <source>
        <dbReference type="ARBA" id="ARBA00023136"/>
    </source>
</evidence>
<dbReference type="Proteomes" id="UP000017836">
    <property type="component" value="Unassembled WGS sequence"/>
</dbReference>
<evidence type="ECO:0000313" key="7">
    <source>
        <dbReference type="EMBL" id="ERN00010.1"/>
    </source>
</evidence>
<keyword evidence="5" id="KW-0472">Membrane</keyword>
<sequence>MIGKIPQEINQLQQLESMDLSNNLFSGGIPLRMSSMNSLGALNLSYNNLSGPIPFADHMSTFDDASTYYGNENLCGPPLPTKCDSPISNNVGDLRTGSPEVRQFWISAGLGFVNGFG</sequence>
<dbReference type="InterPro" id="IPR001611">
    <property type="entry name" value="Leu-rich_rpt"/>
</dbReference>
<gene>
    <name evidence="7" type="ORF">AMTR_s02519p00002180</name>
</gene>
<dbReference type="Pfam" id="PF00560">
    <property type="entry name" value="LRR_1"/>
    <property type="match status" value="2"/>
</dbReference>
<dbReference type="InterPro" id="IPR046956">
    <property type="entry name" value="RLP23-like"/>
</dbReference>
<evidence type="ECO:0000256" key="6">
    <source>
        <dbReference type="ARBA" id="ARBA00023180"/>
    </source>
</evidence>
<organism evidence="7 8">
    <name type="scientific">Amborella trichopoda</name>
    <dbReference type="NCBI Taxonomy" id="13333"/>
    <lineage>
        <taxon>Eukaryota</taxon>
        <taxon>Viridiplantae</taxon>
        <taxon>Streptophyta</taxon>
        <taxon>Embryophyta</taxon>
        <taxon>Tracheophyta</taxon>
        <taxon>Spermatophyta</taxon>
        <taxon>Magnoliopsida</taxon>
        <taxon>Amborellales</taxon>
        <taxon>Amborellaceae</taxon>
        <taxon>Amborella</taxon>
    </lineage>
</organism>
<dbReference type="AlphaFoldDB" id="U5CUW7"/>
<comment type="subcellular location">
    <subcellularLocation>
        <location evidence="1">Membrane</location>
        <topology evidence="1">Single-pass type I membrane protein</topology>
    </subcellularLocation>
</comment>
<accession>U5CUW7</accession>
<evidence type="ECO:0000256" key="1">
    <source>
        <dbReference type="ARBA" id="ARBA00004479"/>
    </source>
</evidence>
<dbReference type="PANTHER" id="PTHR48063">
    <property type="entry name" value="LRR RECEPTOR-LIKE KINASE"/>
    <property type="match status" value="1"/>
</dbReference>
<dbReference type="HOGENOM" id="CLU_000288_18_11_1"/>
<keyword evidence="6" id="KW-0325">Glycoprotein</keyword>
<evidence type="ECO:0000256" key="3">
    <source>
        <dbReference type="ARBA" id="ARBA00022729"/>
    </source>
</evidence>
<dbReference type="eggNOG" id="KOG0619">
    <property type="taxonomic scope" value="Eukaryota"/>
</dbReference>
<keyword evidence="8" id="KW-1185">Reference proteome</keyword>